<reference evidence="3" key="1">
    <citation type="journal article" date="2020" name="Stud. Mycol.">
        <title>101 Dothideomycetes genomes: a test case for predicting lifestyles and emergence of pathogens.</title>
        <authorList>
            <person name="Haridas S."/>
            <person name="Albert R."/>
            <person name="Binder M."/>
            <person name="Bloem J."/>
            <person name="Labutti K."/>
            <person name="Salamov A."/>
            <person name="Andreopoulos B."/>
            <person name="Baker S."/>
            <person name="Barry K."/>
            <person name="Bills G."/>
            <person name="Bluhm B."/>
            <person name="Cannon C."/>
            <person name="Castanera R."/>
            <person name="Culley D."/>
            <person name="Daum C."/>
            <person name="Ezra D."/>
            <person name="Gonzalez J."/>
            <person name="Henrissat B."/>
            <person name="Kuo A."/>
            <person name="Liang C."/>
            <person name="Lipzen A."/>
            <person name="Lutzoni F."/>
            <person name="Magnuson J."/>
            <person name="Mondo S."/>
            <person name="Nolan M."/>
            <person name="Ohm R."/>
            <person name="Pangilinan J."/>
            <person name="Park H.-J."/>
            <person name="Ramirez L."/>
            <person name="Alfaro M."/>
            <person name="Sun H."/>
            <person name="Tritt A."/>
            <person name="Yoshinaga Y."/>
            <person name="Zwiers L.-H."/>
            <person name="Turgeon B."/>
            <person name="Goodwin S."/>
            <person name="Spatafora J."/>
            <person name="Crous P."/>
            <person name="Grigoriev I."/>
        </authorList>
    </citation>
    <scope>NUCLEOTIDE SEQUENCE</scope>
    <source>
        <strain evidence="3">CBS 207.26</strain>
    </source>
</reference>
<organism evidence="3 4">
    <name type="scientific">Zopfia rhizophila CBS 207.26</name>
    <dbReference type="NCBI Taxonomy" id="1314779"/>
    <lineage>
        <taxon>Eukaryota</taxon>
        <taxon>Fungi</taxon>
        <taxon>Dikarya</taxon>
        <taxon>Ascomycota</taxon>
        <taxon>Pezizomycotina</taxon>
        <taxon>Dothideomycetes</taxon>
        <taxon>Dothideomycetes incertae sedis</taxon>
        <taxon>Zopfiaceae</taxon>
        <taxon>Zopfia</taxon>
    </lineage>
</organism>
<evidence type="ECO:0000313" key="3">
    <source>
        <dbReference type="EMBL" id="KAF2177467.1"/>
    </source>
</evidence>
<dbReference type="PANTHER" id="PTHR34502:SF5">
    <property type="entry name" value="DUF6594 DOMAIN-CONTAINING PROTEIN"/>
    <property type="match status" value="1"/>
</dbReference>
<proteinExistence type="predicted"/>
<keyword evidence="1" id="KW-0812">Transmembrane</keyword>
<evidence type="ECO:0000259" key="2">
    <source>
        <dbReference type="Pfam" id="PF20237"/>
    </source>
</evidence>
<evidence type="ECO:0000256" key="1">
    <source>
        <dbReference type="SAM" id="Phobius"/>
    </source>
</evidence>
<protein>
    <recommendedName>
        <fullName evidence="2">DUF6594 domain-containing protein</fullName>
    </recommendedName>
</protein>
<name>A0A6A6DDE9_9PEZI</name>
<accession>A0A6A6DDE9</accession>
<dbReference type="EMBL" id="ML994688">
    <property type="protein sequence ID" value="KAF2177467.1"/>
    <property type="molecule type" value="Genomic_DNA"/>
</dbReference>
<keyword evidence="4" id="KW-1185">Reference proteome</keyword>
<keyword evidence="1" id="KW-0472">Membrane</keyword>
<gene>
    <name evidence="3" type="ORF">K469DRAFT_807666</name>
</gene>
<dbReference type="OrthoDB" id="5342093at2759"/>
<dbReference type="Proteomes" id="UP000800200">
    <property type="component" value="Unassembled WGS sequence"/>
</dbReference>
<evidence type="ECO:0000313" key="4">
    <source>
        <dbReference type="Proteomes" id="UP000800200"/>
    </source>
</evidence>
<dbReference type="AlphaFoldDB" id="A0A6A6DDE9"/>
<feature type="transmembrane region" description="Helical" evidence="1">
    <location>
        <begin position="269"/>
        <end position="287"/>
    </location>
</feature>
<keyword evidence="1" id="KW-1133">Transmembrane helix</keyword>
<dbReference type="InterPro" id="IPR046529">
    <property type="entry name" value="DUF6594"/>
</dbReference>
<dbReference type="Pfam" id="PF20237">
    <property type="entry name" value="DUF6594"/>
    <property type="match status" value="1"/>
</dbReference>
<feature type="transmembrane region" description="Helical" evidence="1">
    <location>
        <begin position="293"/>
        <end position="311"/>
    </location>
</feature>
<feature type="transmembrane region" description="Helical" evidence="1">
    <location>
        <begin position="239"/>
        <end position="262"/>
    </location>
</feature>
<feature type="domain" description="DUF6594" evidence="2">
    <location>
        <begin position="30"/>
        <end position="306"/>
    </location>
</feature>
<sequence>MSPQRTDEEAQRRVGEFELDQLSPLPALGYRKVAQFMAKSNSFAIFRKFSDLNMLNLLSLQAELMELHEEFVDVCNSDDNLSEPNAPSRKFPFSFQELLQSDDPRYFPEGTDRRFHQLIKLQDIRVKLKEYNETLLQVAQVHSLERPHREDISRFREWTMTVKDLTRQTGFLTGAENLTWNDDDDLITVRPKLEKDLFQDFITYRLLNVYNAIFGRHETKRQRDGRTLIIYSESRIAQVSAFVGTITAATLPSVAVLLLYFIKNTVTRLYVLIGLTAAFAIAVKYLASGKTNQVFGATAAFVAVMVVFVGSPTI</sequence>
<dbReference type="PANTHER" id="PTHR34502">
    <property type="entry name" value="DUF6594 DOMAIN-CONTAINING PROTEIN-RELATED"/>
    <property type="match status" value="1"/>
</dbReference>